<keyword evidence="4" id="KW-0808">Transferase</keyword>
<name>A0ABV2QNM5_9MICO</name>
<keyword evidence="11" id="KW-0472">Membrane</keyword>
<feature type="compositionally biased region" description="Low complexity" evidence="10">
    <location>
        <begin position="408"/>
        <end position="427"/>
    </location>
</feature>
<keyword evidence="6 13" id="KW-0418">Kinase</keyword>
<feature type="domain" description="Signal transduction histidine kinase subgroup 3 dimerisation and phosphoacceptor" evidence="12">
    <location>
        <begin position="206"/>
        <end position="272"/>
    </location>
</feature>
<evidence type="ECO:0000256" key="3">
    <source>
        <dbReference type="ARBA" id="ARBA00022553"/>
    </source>
</evidence>
<dbReference type="Pfam" id="PF07730">
    <property type="entry name" value="HisKA_3"/>
    <property type="match status" value="1"/>
</dbReference>
<feature type="transmembrane region" description="Helical" evidence="11">
    <location>
        <begin position="14"/>
        <end position="33"/>
    </location>
</feature>
<accession>A0ABV2QNM5</accession>
<evidence type="ECO:0000256" key="8">
    <source>
        <dbReference type="ARBA" id="ARBA00023012"/>
    </source>
</evidence>
<dbReference type="EC" id="2.7.13.3" evidence="2"/>
<evidence type="ECO:0000313" key="13">
    <source>
        <dbReference type="EMBL" id="MET4582644.1"/>
    </source>
</evidence>
<dbReference type="CDD" id="cd16917">
    <property type="entry name" value="HATPase_UhpB-NarQ-NarX-like"/>
    <property type="match status" value="1"/>
</dbReference>
<evidence type="ECO:0000256" key="6">
    <source>
        <dbReference type="ARBA" id="ARBA00022777"/>
    </source>
</evidence>
<keyword evidence="3" id="KW-0597">Phosphoprotein</keyword>
<evidence type="ECO:0000256" key="5">
    <source>
        <dbReference type="ARBA" id="ARBA00022741"/>
    </source>
</evidence>
<dbReference type="PANTHER" id="PTHR24421">
    <property type="entry name" value="NITRATE/NITRITE SENSOR PROTEIN NARX-RELATED"/>
    <property type="match status" value="1"/>
</dbReference>
<keyword evidence="7" id="KW-0067">ATP-binding</keyword>
<reference evidence="13 14" key="1">
    <citation type="submission" date="2024-06" db="EMBL/GenBank/DDBJ databases">
        <title>Sorghum-associated microbial communities from plants grown in Nebraska, USA.</title>
        <authorList>
            <person name="Schachtman D."/>
        </authorList>
    </citation>
    <scope>NUCLEOTIDE SEQUENCE [LARGE SCALE GENOMIC DNA]</scope>
    <source>
        <strain evidence="13 14">2857</strain>
    </source>
</reference>
<evidence type="ECO:0000256" key="7">
    <source>
        <dbReference type="ARBA" id="ARBA00022840"/>
    </source>
</evidence>
<organism evidence="13 14">
    <name type="scientific">Conyzicola nivalis</name>
    <dbReference type="NCBI Taxonomy" id="1477021"/>
    <lineage>
        <taxon>Bacteria</taxon>
        <taxon>Bacillati</taxon>
        <taxon>Actinomycetota</taxon>
        <taxon>Actinomycetes</taxon>
        <taxon>Micrococcales</taxon>
        <taxon>Microbacteriaceae</taxon>
        <taxon>Conyzicola</taxon>
    </lineage>
</organism>
<evidence type="ECO:0000256" key="1">
    <source>
        <dbReference type="ARBA" id="ARBA00000085"/>
    </source>
</evidence>
<sequence length="436" mass="45729">MSNDESQGRDLSRLWRVAPVVLVAVMGVAGTLADAYLRSDAGRYLAEGETLPPVPSALAVVLVLVQAVALWWRGRFPIAVLLVATAVDVALLVVSDGTLGVGTPAVVVAAYTVCRRARGASAYSWLAGAALVSTIVAWRSYVTDTTVPDGWELLFAALRAALVFAVPALVGELVASRARTVLALRERAEAAERERERSAHDAVQAERSLMARELHDIAAHHLSGIIIGAQAAGALVATEPDRAHDYMRTVARDAQHTLANLRQTVGLLRSDDRGDLAPAPSIAQIPQLVAGLRDAGMRIHEEWTGDPVPLGPIAESAAYRMVQESLANARQHAPGAACTVRVDRAAAATTISVTNVRPVTRGVSVPLGGHGLIGMRERAALTGAELSVGPTPDGGWRTELRLPPPDPAADASDTDASATDASATDASAAEEEKSDR</sequence>
<feature type="transmembrane region" description="Helical" evidence="11">
    <location>
        <begin position="123"/>
        <end position="141"/>
    </location>
</feature>
<dbReference type="Proteomes" id="UP001549257">
    <property type="component" value="Unassembled WGS sequence"/>
</dbReference>
<protein>
    <recommendedName>
        <fullName evidence="2">histidine kinase</fullName>
        <ecNumber evidence="2">2.7.13.3</ecNumber>
    </recommendedName>
</protein>
<evidence type="ECO:0000256" key="10">
    <source>
        <dbReference type="SAM" id="MobiDB-lite"/>
    </source>
</evidence>
<proteinExistence type="predicted"/>
<dbReference type="InterPro" id="IPR050482">
    <property type="entry name" value="Sensor_HK_TwoCompSys"/>
</dbReference>
<dbReference type="RefSeq" id="WP_354024822.1">
    <property type="nucleotide sequence ID" value="NZ_JBEPSJ010000002.1"/>
</dbReference>
<keyword evidence="8" id="KW-0902">Two-component regulatory system</keyword>
<feature type="region of interest" description="Disordered" evidence="10">
    <location>
        <begin position="385"/>
        <end position="436"/>
    </location>
</feature>
<dbReference type="EMBL" id="JBEPSJ010000002">
    <property type="protein sequence ID" value="MET4582644.1"/>
    <property type="molecule type" value="Genomic_DNA"/>
</dbReference>
<keyword evidence="5" id="KW-0547">Nucleotide-binding</keyword>
<feature type="transmembrane region" description="Helical" evidence="11">
    <location>
        <begin position="54"/>
        <end position="72"/>
    </location>
</feature>
<comment type="caution">
    <text evidence="13">The sequence shown here is derived from an EMBL/GenBank/DDBJ whole genome shotgun (WGS) entry which is preliminary data.</text>
</comment>
<dbReference type="PANTHER" id="PTHR24421:SF10">
    <property type="entry name" value="NITRATE_NITRITE SENSOR PROTEIN NARQ"/>
    <property type="match status" value="1"/>
</dbReference>
<evidence type="ECO:0000313" key="14">
    <source>
        <dbReference type="Proteomes" id="UP001549257"/>
    </source>
</evidence>
<dbReference type="Gene3D" id="1.20.5.1930">
    <property type="match status" value="1"/>
</dbReference>
<evidence type="ECO:0000256" key="9">
    <source>
        <dbReference type="SAM" id="Coils"/>
    </source>
</evidence>
<comment type="catalytic activity">
    <reaction evidence="1">
        <text>ATP + protein L-histidine = ADP + protein N-phospho-L-histidine.</text>
        <dbReference type="EC" id="2.7.13.3"/>
    </reaction>
</comment>
<dbReference type="GO" id="GO:0016301">
    <property type="term" value="F:kinase activity"/>
    <property type="evidence" value="ECO:0007669"/>
    <property type="project" value="UniProtKB-KW"/>
</dbReference>
<feature type="coiled-coil region" evidence="9">
    <location>
        <begin position="181"/>
        <end position="208"/>
    </location>
</feature>
<dbReference type="InterPro" id="IPR036890">
    <property type="entry name" value="HATPase_C_sf"/>
</dbReference>
<dbReference type="InterPro" id="IPR011712">
    <property type="entry name" value="Sig_transdc_His_kin_sub3_dim/P"/>
</dbReference>
<keyword evidence="9" id="KW-0175">Coiled coil</keyword>
<evidence type="ECO:0000259" key="12">
    <source>
        <dbReference type="Pfam" id="PF07730"/>
    </source>
</evidence>
<feature type="transmembrane region" description="Helical" evidence="11">
    <location>
        <begin position="78"/>
        <end position="111"/>
    </location>
</feature>
<keyword evidence="14" id="KW-1185">Reference proteome</keyword>
<dbReference type="Gene3D" id="3.30.565.10">
    <property type="entry name" value="Histidine kinase-like ATPase, C-terminal domain"/>
    <property type="match status" value="1"/>
</dbReference>
<dbReference type="SUPFAM" id="SSF55874">
    <property type="entry name" value="ATPase domain of HSP90 chaperone/DNA topoisomerase II/histidine kinase"/>
    <property type="match status" value="1"/>
</dbReference>
<keyword evidence="11" id="KW-1133">Transmembrane helix</keyword>
<keyword evidence="11" id="KW-0812">Transmembrane</keyword>
<feature type="transmembrane region" description="Helical" evidence="11">
    <location>
        <begin position="153"/>
        <end position="175"/>
    </location>
</feature>
<gene>
    <name evidence="13" type="ORF">ABIE21_002154</name>
</gene>
<evidence type="ECO:0000256" key="4">
    <source>
        <dbReference type="ARBA" id="ARBA00022679"/>
    </source>
</evidence>
<evidence type="ECO:0000256" key="11">
    <source>
        <dbReference type="SAM" id="Phobius"/>
    </source>
</evidence>
<evidence type="ECO:0000256" key="2">
    <source>
        <dbReference type="ARBA" id="ARBA00012438"/>
    </source>
</evidence>